<dbReference type="OrthoDB" id="9995434at2759"/>
<dbReference type="AlphaFoldDB" id="A0A6A4IBU7"/>
<dbReference type="EMBL" id="ML769400">
    <property type="protein sequence ID" value="KAE9406758.1"/>
    <property type="molecule type" value="Genomic_DNA"/>
</dbReference>
<sequence length="433" mass="47359">MEKRRDERSSGFLPKSDRPVNPFLAVIRAIQLIVSIHIFNLCTSNPFSDLSNHCASSQPINASQFHNRQRELANTLHALNASAYITEPGANALYYGNVSTASWRLSERPLLLIVTPVVINDEVEAKITVLAPYFEATRARMLPIPYEGVEYIEWPEDANPYEMAASILPVEGNVFLDDAARLFIFNGFQKALPHANVSPAPPEIKQIRQRKSIDEIELLKCANEATLLAIRAVHKNMSIAGMMTLALKTAGLQNGGCLTLFGENAALPHGSGTDRILGESDFALFDCGGSLHGYVSDVTRLFRETKIPSEHEQIWEAVLSAQTVASRVAAAGVIARDVDASARFVFDLGGYGPYFTHRLGHGIGLEGHEEPYLRGGSLDVIKTGHTFSNEPGVYIEGKVGVRLEDCFYIDYANGQSIFLTEGVGGQASSPWNP</sequence>
<dbReference type="InterPro" id="IPR036005">
    <property type="entry name" value="Creatinase/aminopeptidase-like"/>
</dbReference>
<dbReference type="Pfam" id="PF00557">
    <property type="entry name" value="Peptidase_M24"/>
    <property type="match status" value="1"/>
</dbReference>
<feature type="domain" description="Peptidase M24" evidence="1">
    <location>
        <begin position="238"/>
        <end position="409"/>
    </location>
</feature>
<dbReference type="PANTHER" id="PTHR46112">
    <property type="entry name" value="AMINOPEPTIDASE"/>
    <property type="match status" value="1"/>
</dbReference>
<dbReference type="InterPro" id="IPR029149">
    <property type="entry name" value="Creatin/AminoP/Spt16_N"/>
</dbReference>
<organism evidence="2 3">
    <name type="scientific">Gymnopus androsaceus JB14</name>
    <dbReference type="NCBI Taxonomy" id="1447944"/>
    <lineage>
        <taxon>Eukaryota</taxon>
        <taxon>Fungi</taxon>
        <taxon>Dikarya</taxon>
        <taxon>Basidiomycota</taxon>
        <taxon>Agaricomycotina</taxon>
        <taxon>Agaricomycetes</taxon>
        <taxon>Agaricomycetidae</taxon>
        <taxon>Agaricales</taxon>
        <taxon>Marasmiineae</taxon>
        <taxon>Omphalotaceae</taxon>
        <taxon>Gymnopus</taxon>
    </lineage>
</organism>
<proteinExistence type="predicted"/>
<dbReference type="InterPro" id="IPR050659">
    <property type="entry name" value="Peptidase_M24B"/>
</dbReference>
<accession>A0A6A4IBU7</accession>
<dbReference type="Proteomes" id="UP000799118">
    <property type="component" value="Unassembled WGS sequence"/>
</dbReference>
<evidence type="ECO:0000313" key="3">
    <source>
        <dbReference type="Proteomes" id="UP000799118"/>
    </source>
</evidence>
<keyword evidence="3" id="KW-1185">Reference proteome</keyword>
<dbReference type="SUPFAM" id="SSF53092">
    <property type="entry name" value="Creatinase/prolidase N-terminal domain"/>
    <property type="match status" value="1"/>
</dbReference>
<dbReference type="InterPro" id="IPR000994">
    <property type="entry name" value="Pept_M24"/>
</dbReference>
<evidence type="ECO:0000259" key="1">
    <source>
        <dbReference type="Pfam" id="PF00557"/>
    </source>
</evidence>
<name>A0A6A4IBU7_9AGAR</name>
<dbReference type="PANTHER" id="PTHR46112:SF2">
    <property type="entry name" value="XAA-PRO AMINOPEPTIDASE P-RELATED"/>
    <property type="match status" value="1"/>
</dbReference>
<reference evidence="2" key="1">
    <citation type="journal article" date="2019" name="Environ. Microbiol.">
        <title>Fungal ecological strategies reflected in gene transcription - a case study of two litter decomposers.</title>
        <authorList>
            <person name="Barbi F."/>
            <person name="Kohler A."/>
            <person name="Barry K."/>
            <person name="Baskaran P."/>
            <person name="Daum C."/>
            <person name="Fauchery L."/>
            <person name="Ihrmark K."/>
            <person name="Kuo A."/>
            <person name="LaButti K."/>
            <person name="Lipzen A."/>
            <person name="Morin E."/>
            <person name="Grigoriev I.V."/>
            <person name="Henrissat B."/>
            <person name="Lindahl B."/>
            <person name="Martin F."/>
        </authorList>
    </citation>
    <scope>NUCLEOTIDE SEQUENCE</scope>
    <source>
        <strain evidence="2">JB14</strain>
    </source>
</reference>
<evidence type="ECO:0000313" key="2">
    <source>
        <dbReference type="EMBL" id="KAE9406758.1"/>
    </source>
</evidence>
<dbReference type="SUPFAM" id="SSF55920">
    <property type="entry name" value="Creatinase/aminopeptidase"/>
    <property type="match status" value="1"/>
</dbReference>
<gene>
    <name evidence="2" type="ORF">BT96DRAFT_954764</name>
</gene>
<dbReference type="Gene3D" id="3.90.230.10">
    <property type="entry name" value="Creatinase/methionine aminopeptidase superfamily"/>
    <property type="match status" value="1"/>
</dbReference>
<protein>
    <submittedName>
        <fullName evidence="2">Creatinase/aminopeptidase</fullName>
    </submittedName>
</protein>
<dbReference type="Gene3D" id="3.40.350.10">
    <property type="entry name" value="Creatinase/prolidase N-terminal domain"/>
    <property type="match status" value="1"/>
</dbReference>